<evidence type="ECO:0000313" key="3">
    <source>
        <dbReference type="Proteomes" id="UP001595833"/>
    </source>
</evidence>
<reference evidence="3" key="1">
    <citation type="journal article" date="2019" name="Int. J. Syst. Evol. Microbiol.">
        <title>The Global Catalogue of Microorganisms (GCM) 10K type strain sequencing project: providing services to taxonomists for standard genome sequencing and annotation.</title>
        <authorList>
            <consortium name="The Broad Institute Genomics Platform"/>
            <consortium name="The Broad Institute Genome Sequencing Center for Infectious Disease"/>
            <person name="Wu L."/>
            <person name="Ma J."/>
        </authorList>
    </citation>
    <scope>NUCLEOTIDE SEQUENCE [LARGE SCALE GENOMIC DNA]</scope>
    <source>
        <strain evidence="3">KCTC 12848</strain>
    </source>
</reference>
<keyword evidence="1" id="KW-0812">Transmembrane</keyword>
<feature type="transmembrane region" description="Helical" evidence="1">
    <location>
        <begin position="133"/>
        <end position="153"/>
    </location>
</feature>
<comment type="caution">
    <text evidence="2">The sequence shown here is derived from an EMBL/GenBank/DDBJ whole genome shotgun (WGS) entry which is preliminary data.</text>
</comment>
<protein>
    <submittedName>
        <fullName evidence="2">VUT family protein</fullName>
    </submittedName>
</protein>
<proteinExistence type="predicted"/>
<keyword evidence="3" id="KW-1185">Reference proteome</keyword>
<feature type="transmembrane region" description="Helical" evidence="1">
    <location>
        <begin position="108"/>
        <end position="127"/>
    </location>
</feature>
<dbReference type="PANTHER" id="PTHR34300:SF2">
    <property type="entry name" value="QUEUOSINE PRECURSOR TRANSPORTER-RELATED"/>
    <property type="match status" value="1"/>
</dbReference>
<feature type="transmembrane region" description="Helical" evidence="1">
    <location>
        <begin position="52"/>
        <end position="70"/>
    </location>
</feature>
<keyword evidence="1" id="KW-1133">Transmembrane helix</keyword>
<dbReference type="Pfam" id="PF02592">
    <property type="entry name" value="Vut_1"/>
    <property type="match status" value="1"/>
</dbReference>
<dbReference type="Proteomes" id="UP001595833">
    <property type="component" value="Unassembled WGS sequence"/>
</dbReference>
<dbReference type="EMBL" id="JBHSJB010000049">
    <property type="protein sequence ID" value="MFC5059837.1"/>
    <property type="molecule type" value="Genomic_DNA"/>
</dbReference>
<organism evidence="2 3">
    <name type="scientific">Saccharothrix xinjiangensis</name>
    <dbReference type="NCBI Taxonomy" id="204798"/>
    <lineage>
        <taxon>Bacteria</taxon>
        <taxon>Bacillati</taxon>
        <taxon>Actinomycetota</taxon>
        <taxon>Actinomycetes</taxon>
        <taxon>Pseudonocardiales</taxon>
        <taxon>Pseudonocardiaceae</taxon>
        <taxon>Saccharothrix</taxon>
    </lineage>
</organism>
<evidence type="ECO:0000313" key="2">
    <source>
        <dbReference type="EMBL" id="MFC5059837.1"/>
    </source>
</evidence>
<keyword evidence="1" id="KW-0472">Membrane</keyword>
<sequence>MATSIGYLLLLVAANIASAHWPPLSFGGLLVPAGTVFAGACLTARDLLHEALGPPGVVVGILAGTAVSAALASPRIALACVVAFTVSEALDTLVYARLRHRGRLGAVAGSNAAGVVVDSLLFVPLAFGGPAAVPGQIAGKAVATLLSLTVLYATGAARRAGRP</sequence>
<dbReference type="InterPro" id="IPR003744">
    <property type="entry name" value="YhhQ"/>
</dbReference>
<dbReference type="PANTHER" id="PTHR34300">
    <property type="entry name" value="QUEUOSINE PRECURSOR TRANSPORTER-RELATED"/>
    <property type="match status" value="1"/>
</dbReference>
<gene>
    <name evidence="2" type="ORF">ACFPFM_39510</name>
</gene>
<dbReference type="RefSeq" id="WP_344038248.1">
    <property type="nucleotide sequence ID" value="NZ_BAAAKE010000010.1"/>
</dbReference>
<accession>A0ABV9YDT4</accession>
<name>A0ABV9YDT4_9PSEU</name>
<evidence type="ECO:0000256" key="1">
    <source>
        <dbReference type="SAM" id="Phobius"/>
    </source>
</evidence>